<dbReference type="OrthoDB" id="3864082at2"/>
<dbReference type="PANTHER" id="PTHR43537:SF45">
    <property type="entry name" value="GNTR FAMILY REGULATORY PROTEIN"/>
    <property type="match status" value="1"/>
</dbReference>
<dbReference type="PROSITE" id="PS50949">
    <property type="entry name" value="HTH_GNTR"/>
    <property type="match status" value="1"/>
</dbReference>
<evidence type="ECO:0000256" key="3">
    <source>
        <dbReference type="ARBA" id="ARBA00023163"/>
    </source>
</evidence>
<dbReference type="InterPro" id="IPR036388">
    <property type="entry name" value="WH-like_DNA-bd_sf"/>
</dbReference>
<dbReference type="Gene3D" id="1.10.10.10">
    <property type="entry name" value="Winged helix-like DNA-binding domain superfamily/Winged helix DNA-binding domain"/>
    <property type="match status" value="1"/>
</dbReference>
<evidence type="ECO:0000259" key="5">
    <source>
        <dbReference type="PROSITE" id="PS50949"/>
    </source>
</evidence>
<evidence type="ECO:0000313" key="7">
    <source>
        <dbReference type="Proteomes" id="UP000271678"/>
    </source>
</evidence>
<evidence type="ECO:0000313" key="6">
    <source>
        <dbReference type="EMBL" id="RNI19002.1"/>
    </source>
</evidence>
<evidence type="ECO:0000256" key="1">
    <source>
        <dbReference type="ARBA" id="ARBA00023015"/>
    </source>
</evidence>
<dbReference type="InterPro" id="IPR011711">
    <property type="entry name" value="GntR_C"/>
</dbReference>
<dbReference type="Pfam" id="PF00392">
    <property type="entry name" value="GntR"/>
    <property type="match status" value="1"/>
</dbReference>
<dbReference type="Pfam" id="PF07729">
    <property type="entry name" value="FCD"/>
    <property type="match status" value="1"/>
</dbReference>
<name>A0A3M9M0P2_9MICO</name>
<keyword evidence="7" id="KW-1185">Reference proteome</keyword>
<reference evidence="6 7" key="1">
    <citation type="submission" date="2018-11" db="EMBL/GenBank/DDBJ databases">
        <title>Draft genome of Simplicispira Flexivirga sp. BO-16.</title>
        <authorList>
            <person name="Im W.T."/>
        </authorList>
    </citation>
    <scope>NUCLEOTIDE SEQUENCE [LARGE SCALE GENOMIC DNA]</scope>
    <source>
        <strain evidence="6 7">BO-16</strain>
    </source>
</reference>
<dbReference type="EMBL" id="RJJQ01000021">
    <property type="protein sequence ID" value="RNI19002.1"/>
    <property type="molecule type" value="Genomic_DNA"/>
</dbReference>
<sequence length="237" mass="25972">MCGMPDPVQPLHKGLLREDITNALRAAIISGGLLPGVLYSAPSLAERFGVSATPVREAMLDLVREGLVVTVRNKGYRVTEIGDEQLDEITELRLLVEPPLVARATPKVPAADFPKLRSMADAIVRGAERGDLIDYTESDRMFHLRLLEYAGNRRATTLISELRAHTRLYGLNAITADGQLVESAAEHHAILDAMEQRDKRLVTRLMKRHIAQTRGRWAGHAPGEIPGHAPADGRGGE</sequence>
<dbReference type="PANTHER" id="PTHR43537">
    <property type="entry name" value="TRANSCRIPTIONAL REGULATOR, GNTR FAMILY"/>
    <property type="match status" value="1"/>
</dbReference>
<dbReference type="SMART" id="SM00895">
    <property type="entry name" value="FCD"/>
    <property type="match status" value="1"/>
</dbReference>
<dbReference type="SUPFAM" id="SSF48008">
    <property type="entry name" value="GntR ligand-binding domain-like"/>
    <property type="match status" value="1"/>
</dbReference>
<accession>A0A3M9M0P2</accession>
<keyword evidence="3" id="KW-0804">Transcription</keyword>
<dbReference type="CDD" id="cd07377">
    <property type="entry name" value="WHTH_GntR"/>
    <property type="match status" value="1"/>
</dbReference>
<evidence type="ECO:0000256" key="2">
    <source>
        <dbReference type="ARBA" id="ARBA00023125"/>
    </source>
</evidence>
<dbReference type="AlphaFoldDB" id="A0A3M9M0P2"/>
<protein>
    <submittedName>
        <fullName evidence="6">GntR family transcriptional regulator</fullName>
    </submittedName>
</protein>
<dbReference type="GO" id="GO:0003677">
    <property type="term" value="F:DNA binding"/>
    <property type="evidence" value="ECO:0007669"/>
    <property type="project" value="UniProtKB-KW"/>
</dbReference>
<dbReference type="SUPFAM" id="SSF46785">
    <property type="entry name" value="Winged helix' DNA-binding domain"/>
    <property type="match status" value="1"/>
</dbReference>
<dbReference type="Proteomes" id="UP000271678">
    <property type="component" value="Unassembled WGS sequence"/>
</dbReference>
<feature type="region of interest" description="Disordered" evidence="4">
    <location>
        <begin position="214"/>
        <end position="237"/>
    </location>
</feature>
<dbReference type="GO" id="GO:0003700">
    <property type="term" value="F:DNA-binding transcription factor activity"/>
    <property type="evidence" value="ECO:0007669"/>
    <property type="project" value="InterPro"/>
</dbReference>
<dbReference type="Gene3D" id="1.20.120.530">
    <property type="entry name" value="GntR ligand-binding domain-like"/>
    <property type="match status" value="1"/>
</dbReference>
<keyword evidence="1" id="KW-0805">Transcription regulation</keyword>
<organism evidence="6 7">
    <name type="scientific">Flexivirga caeni</name>
    <dbReference type="NCBI Taxonomy" id="2294115"/>
    <lineage>
        <taxon>Bacteria</taxon>
        <taxon>Bacillati</taxon>
        <taxon>Actinomycetota</taxon>
        <taxon>Actinomycetes</taxon>
        <taxon>Micrococcales</taxon>
        <taxon>Dermacoccaceae</taxon>
        <taxon>Flexivirga</taxon>
    </lineage>
</organism>
<dbReference type="InterPro" id="IPR036390">
    <property type="entry name" value="WH_DNA-bd_sf"/>
</dbReference>
<dbReference type="SMART" id="SM00345">
    <property type="entry name" value="HTH_GNTR"/>
    <property type="match status" value="1"/>
</dbReference>
<dbReference type="InterPro" id="IPR000524">
    <property type="entry name" value="Tscrpt_reg_HTH_GntR"/>
</dbReference>
<proteinExistence type="predicted"/>
<feature type="domain" description="HTH gntR-type" evidence="5">
    <location>
        <begin position="14"/>
        <end position="81"/>
    </location>
</feature>
<dbReference type="InterPro" id="IPR008920">
    <property type="entry name" value="TF_FadR/GntR_C"/>
</dbReference>
<evidence type="ECO:0000256" key="4">
    <source>
        <dbReference type="SAM" id="MobiDB-lite"/>
    </source>
</evidence>
<keyword evidence="2" id="KW-0238">DNA-binding</keyword>
<comment type="caution">
    <text evidence="6">The sequence shown here is derived from an EMBL/GenBank/DDBJ whole genome shotgun (WGS) entry which is preliminary data.</text>
</comment>
<gene>
    <name evidence="6" type="ORF">EFY87_17245</name>
</gene>